<dbReference type="PANTHER" id="PTHR47182">
    <property type="entry name" value="CELL WALL ALPHA-1,3-GLUCAN SYNTHASE AGS1-RELATED"/>
    <property type="match status" value="1"/>
</dbReference>
<keyword evidence="3" id="KW-0328">Glycosyltransferase</keyword>
<accession>A0A6A6WBP0</accession>
<dbReference type="GeneID" id="54481888"/>
<feature type="chain" id="PRO_5025349719" description="alpha-1,3-glucan synthase" evidence="9">
    <location>
        <begin position="20"/>
        <end position="2416"/>
    </location>
</feature>
<feature type="transmembrane region" description="Helical" evidence="8">
    <location>
        <begin position="2082"/>
        <end position="2105"/>
    </location>
</feature>
<evidence type="ECO:0000256" key="4">
    <source>
        <dbReference type="ARBA" id="ARBA00022679"/>
    </source>
</evidence>
<feature type="transmembrane region" description="Helical" evidence="8">
    <location>
        <begin position="2238"/>
        <end position="2262"/>
    </location>
</feature>
<evidence type="ECO:0000313" key="12">
    <source>
        <dbReference type="Proteomes" id="UP000799437"/>
    </source>
</evidence>
<organism evidence="11 12">
    <name type="scientific">Pseudovirgaria hyperparasitica</name>
    <dbReference type="NCBI Taxonomy" id="470096"/>
    <lineage>
        <taxon>Eukaryota</taxon>
        <taxon>Fungi</taxon>
        <taxon>Dikarya</taxon>
        <taxon>Ascomycota</taxon>
        <taxon>Pezizomycotina</taxon>
        <taxon>Dothideomycetes</taxon>
        <taxon>Dothideomycetes incertae sedis</taxon>
        <taxon>Acrospermales</taxon>
        <taxon>Acrospermaceae</taxon>
        <taxon>Pseudovirgaria</taxon>
    </lineage>
</organism>
<dbReference type="Pfam" id="PF26114">
    <property type="entry name" value="Ig_2_Mok13"/>
    <property type="match status" value="1"/>
</dbReference>
<dbReference type="SUPFAM" id="SSF51445">
    <property type="entry name" value="(Trans)glycosidases"/>
    <property type="match status" value="1"/>
</dbReference>
<feature type="transmembrane region" description="Helical" evidence="8">
    <location>
        <begin position="1993"/>
        <end position="2015"/>
    </location>
</feature>
<feature type="transmembrane region" description="Helical" evidence="8">
    <location>
        <begin position="2388"/>
        <end position="2408"/>
    </location>
</feature>
<dbReference type="Pfam" id="PF26111">
    <property type="entry name" value="Ig_Mok13"/>
    <property type="match status" value="1"/>
</dbReference>
<dbReference type="Proteomes" id="UP000799437">
    <property type="component" value="Unassembled WGS sequence"/>
</dbReference>
<dbReference type="InterPro" id="IPR058657">
    <property type="entry name" value="Mok11-13/Ags1-like_Ig"/>
</dbReference>
<feature type="transmembrane region" description="Helical" evidence="8">
    <location>
        <begin position="2269"/>
        <end position="2286"/>
    </location>
</feature>
<dbReference type="GO" id="GO:0009277">
    <property type="term" value="C:fungal-type cell wall"/>
    <property type="evidence" value="ECO:0007669"/>
    <property type="project" value="TreeGrafter"/>
</dbReference>
<dbReference type="InterPro" id="IPR058659">
    <property type="entry name" value="Mok11-13/Ags1-like_CBM"/>
</dbReference>
<evidence type="ECO:0000259" key="10">
    <source>
        <dbReference type="SMART" id="SM00642"/>
    </source>
</evidence>
<dbReference type="GO" id="GO:0047657">
    <property type="term" value="F:alpha-1,3-glucan synthase activity"/>
    <property type="evidence" value="ECO:0007669"/>
    <property type="project" value="UniProtKB-EC"/>
</dbReference>
<keyword evidence="8" id="KW-1133">Transmembrane helix</keyword>
<dbReference type="OrthoDB" id="512920at2759"/>
<evidence type="ECO:0000256" key="2">
    <source>
        <dbReference type="ARBA" id="ARBA00012688"/>
    </source>
</evidence>
<dbReference type="Pfam" id="PF08323">
    <property type="entry name" value="Glyco_transf_5"/>
    <property type="match status" value="1"/>
</dbReference>
<dbReference type="Pfam" id="PF26127">
    <property type="entry name" value="12TM_Mok13"/>
    <property type="match status" value="1"/>
</dbReference>
<feature type="transmembrane region" description="Helical" evidence="8">
    <location>
        <begin position="2341"/>
        <end position="2361"/>
    </location>
</feature>
<dbReference type="InterPro" id="IPR017853">
    <property type="entry name" value="GH"/>
</dbReference>
<protein>
    <recommendedName>
        <fullName evidence="2">alpha-1,3-glucan synthase</fullName>
        <ecNumber evidence="2">2.4.1.183</ecNumber>
    </recommendedName>
</protein>
<proteinExistence type="inferred from homology"/>
<feature type="signal peptide" evidence="9">
    <location>
        <begin position="1"/>
        <end position="19"/>
    </location>
</feature>
<feature type="compositionally biased region" description="Polar residues" evidence="7">
    <location>
        <begin position="1839"/>
        <end position="1858"/>
    </location>
</feature>
<keyword evidence="12" id="KW-1185">Reference proteome</keyword>
<dbReference type="InterPro" id="IPR013534">
    <property type="entry name" value="Starch_synth_cat_dom"/>
</dbReference>
<evidence type="ECO:0000313" key="11">
    <source>
        <dbReference type="EMBL" id="KAF2759017.1"/>
    </source>
</evidence>
<keyword evidence="8" id="KW-0812">Transmembrane</keyword>
<dbReference type="EMBL" id="ML996570">
    <property type="protein sequence ID" value="KAF2759017.1"/>
    <property type="molecule type" value="Genomic_DNA"/>
</dbReference>
<evidence type="ECO:0000256" key="7">
    <source>
        <dbReference type="SAM" id="MobiDB-lite"/>
    </source>
</evidence>
<evidence type="ECO:0000256" key="6">
    <source>
        <dbReference type="ARBA" id="ARBA00048960"/>
    </source>
</evidence>
<dbReference type="Pfam" id="PF26108">
    <property type="entry name" value="GH_Mok13"/>
    <property type="match status" value="1"/>
</dbReference>
<dbReference type="FunFam" id="3.40.50.2000:FF:000058">
    <property type="entry name" value="Alpha-1,3-glucan synthase Ags1"/>
    <property type="match status" value="1"/>
</dbReference>
<dbReference type="SMART" id="SM00642">
    <property type="entry name" value="Aamy"/>
    <property type="match status" value="1"/>
</dbReference>
<reference evidence="11" key="1">
    <citation type="journal article" date="2020" name="Stud. Mycol.">
        <title>101 Dothideomycetes genomes: a test case for predicting lifestyles and emergence of pathogens.</title>
        <authorList>
            <person name="Haridas S."/>
            <person name="Albert R."/>
            <person name="Binder M."/>
            <person name="Bloem J."/>
            <person name="Labutti K."/>
            <person name="Salamov A."/>
            <person name="Andreopoulos B."/>
            <person name="Baker S."/>
            <person name="Barry K."/>
            <person name="Bills G."/>
            <person name="Bluhm B."/>
            <person name="Cannon C."/>
            <person name="Castanera R."/>
            <person name="Culley D."/>
            <person name="Daum C."/>
            <person name="Ezra D."/>
            <person name="Gonzalez J."/>
            <person name="Henrissat B."/>
            <person name="Kuo A."/>
            <person name="Liang C."/>
            <person name="Lipzen A."/>
            <person name="Lutzoni F."/>
            <person name="Magnuson J."/>
            <person name="Mondo S."/>
            <person name="Nolan M."/>
            <person name="Ohm R."/>
            <person name="Pangilinan J."/>
            <person name="Park H.-J."/>
            <person name="Ramirez L."/>
            <person name="Alfaro M."/>
            <person name="Sun H."/>
            <person name="Tritt A."/>
            <person name="Yoshinaga Y."/>
            <person name="Zwiers L.-H."/>
            <person name="Turgeon B."/>
            <person name="Goodwin S."/>
            <person name="Spatafora J."/>
            <person name="Crous P."/>
            <person name="Grigoriev I."/>
        </authorList>
    </citation>
    <scope>NUCLEOTIDE SEQUENCE</scope>
    <source>
        <strain evidence="11">CBS 121739</strain>
    </source>
</reference>
<feature type="transmembrane region" description="Helical" evidence="8">
    <location>
        <begin position="2159"/>
        <end position="2183"/>
    </location>
</feature>
<dbReference type="Gene3D" id="3.20.20.80">
    <property type="entry name" value="Glycosidases"/>
    <property type="match status" value="2"/>
</dbReference>
<dbReference type="SUPFAM" id="SSF53756">
    <property type="entry name" value="UDP-Glycosyltransferase/glycogen phosphorylase"/>
    <property type="match status" value="1"/>
</dbReference>
<evidence type="ECO:0000256" key="1">
    <source>
        <dbReference type="ARBA" id="ARBA00006122"/>
    </source>
</evidence>
<keyword evidence="4" id="KW-0808">Transferase</keyword>
<dbReference type="InterPro" id="IPR058655">
    <property type="entry name" value="Mok11-14/Ags1-like"/>
</dbReference>
<evidence type="ECO:0000256" key="9">
    <source>
        <dbReference type="SAM" id="SignalP"/>
    </source>
</evidence>
<feature type="domain" description="Glycosyl hydrolase family 13 catalytic" evidence="10">
    <location>
        <begin position="69"/>
        <end position="521"/>
    </location>
</feature>
<sequence length="2416" mass="269416">MLHRNIGVVLLFFSAIALALRYDSAHDGWNLNENKTALDPVHYAGSWSNETYNHTYNPSPTNWRMPFYVLTLDRYIDGDPTNNEANGTNFEHDWQTNQFRFGGDAKGLMNNLDYIQGMGIKALYMSGTPFINMPWASDGFGPLDFTLLDHHHGTIQDWRNLITEIHRRNMYIVLDNTIATMGDLFSFKGYENVSTPFSFNEYDVVYKSDRQYLDFSYKNEWNASCQYPRLWQADGYPMANASVLDGISHGCMDSEFDQYGDIAGVGEVPVWENQLGKFASVQDRLRSWRQDVLDKINVFSCMQISMLDIDGFRIDKAAQTPIDVFGNFSDYQRTCAKQYGKENFLIVGEVVSKTPYASLIIGRGKEPQNAWDNFADAVAAKDVRNSTDYIREFGHSALDGDAFHYPTYGGITRFLGLDGPIGLEGVNFVEIWHDLVRHEDMVNANTAEFDPRHMFGMTNQDVFRWPGLKDGIQRHLLGLLINYLQMPGIPFHLWGEEQMFYVLENQAADYVFGRTPMGSSRAWQLHGCYKIGQEVYVNQPFDSANRGCEDDSVSLDHRDPSHPIRNIIKRMYELREQYPVLNDGFTVETLMNRTQSVYLPGSLGMPSPTGLWSIYRGRTAAVQDLQGGQGNQSVWLVYHNNDTIANYTSDCNSSNYTDVILSAFPGGTTVKNLFYPYEEYTLENSTIQLGIDGETETNGCLTSVELAPYGFKAFVPVETFEDPRPTITKVVPGHDERLVSTTSDGTGQVVPFEIHFSTEMNCDSLRNNISISSTTNDASTPTFNKSSVTCHTIDAETGSYVGYVAGTWVFKGEFENVSDGIHVISIKNVTNEAGNQSTNAYDAYMFRIGQRTNPMVFPGSSNYSTSLLNRDDTTGDLYVAHNAAGANRWQYSLNWATSWSDWIDYEPGNTTIDSQAWSGSKAQTWDGHHIMIRYWSELAGSMEHVQHGDLDFSGGPRQWPHMHVTGPWNLYGYDAGLEDSMSLASDSGWEFDLMVEWPSQVILSTWGINPDGQPDLSKVYGDVDGDNILDWLPPTSLSDNVVNISGPSMPYTGVRIIARDSDLRYILEPVGSAWKQLAIWLLLGIIPVLTAVTTAYLFVRCFYHVKFNELGIMKKSSSPTLGPLPTLAESFFAAPGRSTMELFGSAKQAHPMNPQRRDGFATTEGDSRKTVLIATMEYEIEDWAVKIKIGGLGVMASLMGKNLQHQNLIWVVPCVGGIEYPTDQTAEPMTIKIMDQDYTINVQYHALRNITYVLLDSPIFRGQTKADPYPARMDDMESAVYYSAWNQCIAEAVRRFPEIDLYHINDYHGSIAPLYLLPDTIPVALSLHNAEFQGLWSVKTPQALKEICRVFNLSKDVVSRYVQFGEVFNLLHAGASYLRLHQKGYGAVGVSTKYGKRSFARYPIFWGLPKIGALPNPDPTDTAAWNKTLPHADSIAIDQETEQQRGALRTQAQEWAGLKVDPHAELFVFVGRWSLQKGVDLISDVMPSVLEKNPNVQLICIGPVIDLNGKFAALKLQKLMEMYPDRVCSKPEFTMLPPYIFSGAEFALIPSRDEPFGLVAVEFGRKGALGVGSRVGGLGQMPGFWFTIESNQSKHLIRQFKAAIKAALECTTENRAMMRARSAVQRFPVAQWVEGLEELQGEAIRMHGKVLSRAPSFISLKSPIASPSQSKNNSPLHTPTISRRPSLASVFGGRMGSRVGSRAASPIREESNEPNTQEELQKALSKTKEGRRTGKKARIAPASTSAGSNGNSINQQGFTSLLEPIESKNLYDQQQATNDSSGSSSSSSKSTRSQTDRPSRESDPVSQEEDATRSNSWDFATGSPGRMNTAPTTAANTPGPSRTPSFSFPQNGAQNSYDSLPPSRVPSVLSLSTVVGDEKNYSLQKVDPFFTDAQGYYYKRYTKMLENLSGKTSEGELCVEDYLTKAEKDWFNRMHKAKLGVKQSDTSPRSSTNETMIGEASIIEGQVDEFNLGADYAPPTGVRKLMNYKIRDWPLYAFIIALGQILAANSYQITLIAGEIGQTAEKLYIIASIYLASSILWWIIFRRCKSIWVISTPFMFYGAAFFILGMSPYGSTYSSRAWIQNVATGLYAIASGSGSLFFALNFGSEGGSAVHTWAFRACVIQGTQQIYVTVLWFWGNYLSEKSAAGFTGTMITSTPYVTAVTTPVAVILFACGILLFLGLPDYYRNTPGKVPSFYTSLWRRKIIMWFFVVVLIQNFFLSAPYGRNWRYLWSSSVAPAWAIVILVFVFFILIWAGVFTLFAKLSHEHSWIIPLFAIGLGAPRWAQMLWGTSGMGSWVPWAGSPVAGALLGRGLWLWLGVLDQLQGVGFGMILLQTMTRFHVAFTLIAAQVLGSVATIVARACAPDKLGPGPVFPNLVLNLNGLGNAWFWITIIFQIFICIGFAVFFRKEQLFKP</sequence>
<name>A0A6A6WBP0_9PEZI</name>
<feature type="transmembrane region" description="Helical" evidence="8">
    <location>
        <begin position="1077"/>
        <end position="1099"/>
    </location>
</feature>
<dbReference type="InterPro" id="IPR058654">
    <property type="entry name" value="Mok11-14/Ags1-like_TM"/>
</dbReference>
<dbReference type="InterPro" id="IPR006047">
    <property type="entry name" value="GH13_cat_dom"/>
</dbReference>
<dbReference type="PANTHER" id="PTHR47182:SF2">
    <property type="entry name" value="CELL WALL ALPHA-1,3-GLUCAN SYNTHASE AGS1"/>
    <property type="match status" value="1"/>
</dbReference>
<dbReference type="EC" id="2.4.1.183" evidence="2"/>
<feature type="compositionally biased region" description="Polar residues" evidence="7">
    <location>
        <begin position="1665"/>
        <end position="1683"/>
    </location>
</feature>
<evidence type="ECO:0000256" key="3">
    <source>
        <dbReference type="ARBA" id="ARBA00022676"/>
    </source>
</evidence>
<keyword evidence="8" id="KW-0472">Membrane</keyword>
<dbReference type="Pfam" id="PF00534">
    <property type="entry name" value="Glycos_transf_1"/>
    <property type="match status" value="1"/>
</dbReference>
<keyword evidence="5" id="KW-0961">Cell wall biogenesis/degradation</keyword>
<feature type="compositionally biased region" description="Basic and acidic residues" evidence="7">
    <location>
        <begin position="1794"/>
        <end position="1803"/>
    </location>
</feature>
<evidence type="ECO:0000256" key="5">
    <source>
        <dbReference type="ARBA" id="ARBA00023316"/>
    </source>
</evidence>
<comment type="similarity">
    <text evidence="1">Belongs to the glycosyltransferase group 1 family.</text>
</comment>
<comment type="catalytic activity">
    <reaction evidence="6">
        <text>[(1-&gt;3)-alpha-D-glucosyl](n) + UDP-alpha-D-glucose = [(1-&gt;3)-alpha-D-glucosyl](n+1) + UDP + H(+)</text>
        <dbReference type="Rhea" id="RHEA:19749"/>
        <dbReference type="Rhea" id="RHEA-COMP:11150"/>
        <dbReference type="Rhea" id="RHEA-COMP:11151"/>
        <dbReference type="ChEBI" id="CHEBI:15378"/>
        <dbReference type="ChEBI" id="CHEBI:28100"/>
        <dbReference type="ChEBI" id="CHEBI:58223"/>
        <dbReference type="ChEBI" id="CHEBI:58885"/>
        <dbReference type="EC" id="2.4.1.183"/>
    </reaction>
</comment>
<feature type="transmembrane region" description="Helical" evidence="8">
    <location>
        <begin position="2051"/>
        <end position="2070"/>
    </location>
</feature>
<keyword evidence="9" id="KW-0732">Signal</keyword>
<dbReference type="InterPro" id="IPR001296">
    <property type="entry name" value="Glyco_trans_1"/>
</dbReference>
<dbReference type="FunFam" id="3.40.50.2000:FF:000052">
    <property type="entry name" value="Alpha-1,3-glucan synthase Ags2"/>
    <property type="match status" value="1"/>
</dbReference>
<dbReference type="InterPro" id="IPR058658">
    <property type="entry name" value="Mok11-13/Ags1-like_Ig_2"/>
</dbReference>
<dbReference type="GO" id="GO:0070600">
    <property type="term" value="P:fungal-type cell wall (1-&gt;3)-alpha-glucan biosynthetic process"/>
    <property type="evidence" value="ECO:0007669"/>
    <property type="project" value="TreeGrafter"/>
</dbReference>
<feature type="region of interest" description="Disordered" evidence="7">
    <location>
        <begin position="1662"/>
        <end position="1756"/>
    </location>
</feature>
<feature type="compositionally biased region" description="Low complexity" evidence="7">
    <location>
        <begin position="1828"/>
        <end position="1838"/>
    </location>
</feature>
<feature type="transmembrane region" description="Helical" evidence="8">
    <location>
        <begin position="2117"/>
        <end position="2139"/>
    </location>
</feature>
<dbReference type="Gene3D" id="3.40.50.2000">
    <property type="entry name" value="Glycogen Phosphorylase B"/>
    <property type="match status" value="2"/>
</dbReference>
<gene>
    <name evidence="11" type="ORF">EJ05DRAFT_329633</name>
</gene>
<dbReference type="RefSeq" id="XP_033601468.1">
    <property type="nucleotide sequence ID" value="XM_033740834.1"/>
</dbReference>
<feature type="transmembrane region" description="Helical" evidence="8">
    <location>
        <begin position="2027"/>
        <end position="2044"/>
    </location>
</feature>
<feature type="transmembrane region" description="Helical" evidence="8">
    <location>
        <begin position="2206"/>
        <end position="2226"/>
    </location>
</feature>
<dbReference type="Pfam" id="PF00128">
    <property type="entry name" value="Alpha-amylase"/>
    <property type="match status" value="1"/>
</dbReference>
<feature type="compositionally biased region" description="Low complexity" evidence="7">
    <location>
        <begin position="1780"/>
        <end position="1793"/>
    </location>
</feature>
<feature type="transmembrane region" description="Helical" evidence="8">
    <location>
        <begin position="2298"/>
        <end position="2321"/>
    </location>
</feature>
<feature type="compositionally biased region" description="Polar residues" evidence="7">
    <location>
        <begin position="1742"/>
        <end position="1756"/>
    </location>
</feature>
<feature type="region of interest" description="Disordered" evidence="7">
    <location>
        <begin position="1773"/>
        <end position="1864"/>
    </location>
</feature>
<dbReference type="Pfam" id="PF26122">
    <property type="entry name" value="CBM_Mok13"/>
    <property type="match status" value="1"/>
</dbReference>
<dbReference type="InterPro" id="IPR058656">
    <property type="entry name" value="Mok11-13/Ags1-like_GH"/>
</dbReference>
<evidence type="ECO:0000256" key="8">
    <source>
        <dbReference type="SAM" id="Phobius"/>
    </source>
</evidence>